<evidence type="ECO:0000259" key="2">
    <source>
        <dbReference type="Pfam" id="PF13360"/>
    </source>
</evidence>
<sequence>MLKVRFFLFILLASLFVSASGQPVDPDRQWPMYRGNYASGFLNNVNLPGSWDIKSGTNIAWKTKIPGLANSCPIVWGDDVFVTTAVSDKDKVAVETGIYGSITPVQDSSVHQWKIYCLDKSTGKIKWEQTSHIGVPQQKRHPMSSHANCTPATNGEYVVAFFGSEGLFCYDMDGNLQWSKDFGVLKSTFFLVPDAEWEFSSSPVIHENVVIIQCDVKDSSFVATFNLKTGEEIWKQERDEYPGWCTPNVYYDGEKAIVVVNGYKHRGGYDFKTGEEIWRMSGGGDIPIPTPVIGDDLIYFNSAHGKVSPVYAISKSAKGDITLAQNQTSNEYVKWAKLRGGSYMGTVLLYDGYLYNARWNGRLTCYNALTGEEMYSEKVGDGNSYTSSPVAADGIIYIADNDGNVYSVHAGPEYTLIEENKLNEVCMSTPAISENYLFFRTAGHIIAISNEE</sequence>
<reference evidence="3" key="1">
    <citation type="submission" date="2022-11" db="EMBL/GenBank/DDBJ databases">
        <title>Marilongibacter aestuarii gen. nov., sp. nov., isolated from tidal flat sediment.</title>
        <authorList>
            <person name="Jiayan W."/>
        </authorList>
    </citation>
    <scope>NUCLEOTIDE SEQUENCE</scope>
    <source>
        <strain evidence="3">Z1-6</strain>
    </source>
</reference>
<dbReference type="InterPro" id="IPR015943">
    <property type="entry name" value="WD40/YVTN_repeat-like_dom_sf"/>
</dbReference>
<dbReference type="Proteomes" id="UP001145087">
    <property type="component" value="Unassembled WGS sequence"/>
</dbReference>
<keyword evidence="1" id="KW-0732">Signal</keyword>
<dbReference type="InterPro" id="IPR011047">
    <property type="entry name" value="Quinoprotein_ADH-like_sf"/>
</dbReference>
<dbReference type="PANTHER" id="PTHR34512:SF30">
    <property type="entry name" value="OUTER MEMBRANE PROTEIN ASSEMBLY FACTOR BAMB"/>
    <property type="match status" value="1"/>
</dbReference>
<dbReference type="InterPro" id="IPR018391">
    <property type="entry name" value="PQQ_b-propeller_rpt"/>
</dbReference>
<evidence type="ECO:0000256" key="1">
    <source>
        <dbReference type="SAM" id="SignalP"/>
    </source>
</evidence>
<evidence type="ECO:0000313" key="4">
    <source>
        <dbReference type="Proteomes" id="UP001145087"/>
    </source>
</evidence>
<accession>A0A9X3F5T4</accession>
<dbReference type="AlphaFoldDB" id="A0A9X3F5T4"/>
<dbReference type="Gene3D" id="2.130.10.10">
    <property type="entry name" value="YVTN repeat-like/Quinoprotein amine dehydrogenase"/>
    <property type="match status" value="1"/>
</dbReference>
<dbReference type="EMBL" id="JAPOHD010000027">
    <property type="protein sequence ID" value="MCY1721119.1"/>
    <property type="molecule type" value="Genomic_DNA"/>
</dbReference>
<feature type="chain" id="PRO_5040813246" evidence="1">
    <location>
        <begin position="20"/>
        <end position="452"/>
    </location>
</feature>
<organism evidence="3 4">
    <name type="scientific">Draconibacterium aestuarii</name>
    <dbReference type="NCBI Taxonomy" id="2998507"/>
    <lineage>
        <taxon>Bacteria</taxon>
        <taxon>Pseudomonadati</taxon>
        <taxon>Bacteroidota</taxon>
        <taxon>Bacteroidia</taxon>
        <taxon>Marinilabiliales</taxon>
        <taxon>Prolixibacteraceae</taxon>
        <taxon>Draconibacterium</taxon>
    </lineage>
</organism>
<protein>
    <submittedName>
        <fullName evidence="3">PQQ-binding-like beta-propeller repeat protein</fullName>
    </submittedName>
</protein>
<dbReference type="PANTHER" id="PTHR34512">
    <property type="entry name" value="CELL SURFACE PROTEIN"/>
    <property type="match status" value="1"/>
</dbReference>
<dbReference type="Gene3D" id="2.40.128.630">
    <property type="match status" value="1"/>
</dbReference>
<comment type="caution">
    <text evidence="3">The sequence shown here is derived from an EMBL/GenBank/DDBJ whole genome shotgun (WGS) entry which is preliminary data.</text>
</comment>
<feature type="domain" description="Pyrrolo-quinoline quinone repeat" evidence="2">
    <location>
        <begin position="218"/>
        <end position="409"/>
    </location>
</feature>
<evidence type="ECO:0000313" key="3">
    <source>
        <dbReference type="EMBL" id="MCY1721119.1"/>
    </source>
</evidence>
<feature type="signal peptide" evidence="1">
    <location>
        <begin position="1"/>
        <end position="19"/>
    </location>
</feature>
<dbReference type="InterPro" id="IPR002372">
    <property type="entry name" value="PQQ_rpt_dom"/>
</dbReference>
<keyword evidence="4" id="KW-1185">Reference proteome</keyword>
<name>A0A9X3F5T4_9BACT</name>
<dbReference type="SMART" id="SM00564">
    <property type="entry name" value="PQQ"/>
    <property type="match status" value="4"/>
</dbReference>
<dbReference type="Pfam" id="PF13360">
    <property type="entry name" value="PQQ_2"/>
    <property type="match status" value="1"/>
</dbReference>
<dbReference type="RefSeq" id="WP_343333453.1">
    <property type="nucleotide sequence ID" value="NZ_JAPOHD010000027.1"/>
</dbReference>
<dbReference type="SUPFAM" id="SSF50998">
    <property type="entry name" value="Quinoprotein alcohol dehydrogenase-like"/>
    <property type="match status" value="1"/>
</dbReference>
<gene>
    <name evidence="3" type="ORF">OU798_12245</name>
</gene>
<proteinExistence type="predicted"/>